<protein>
    <submittedName>
        <fullName evidence="1">Uncharacterized protein</fullName>
    </submittedName>
</protein>
<sequence>MHKFLVNSELPYISTIGPKLFKLKDGRLRTVLSPLVLIYNKDEEVLKNSLKKLIVDIDPESKEVKHYEVEFPDGYVDKYLTDMLSYPPNLLHLDSDGLDYYTFPYSDSVFIYRDSTLVAKSVFKTFRQLKFSGSEFVTKTFPGTGQMYATYDLKKESAATLELLIDKEKKFFLLIRKLNETGNGENTYRRTKNYLFSCYSLDFEPLGELEFSYKPGVDLENYFLTSEGLFINKPEQASEDEYEFYKIDLSGFGD</sequence>
<dbReference type="AlphaFoldDB" id="A0A1I7E0D3"/>
<dbReference type="STRING" id="305507.SAMN04489724_4633"/>
<reference evidence="2" key="1">
    <citation type="submission" date="2016-10" db="EMBL/GenBank/DDBJ databases">
        <authorList>
            <person name="Varghese N."/>
            <person name="Submissions S."/>
        </authorList>
    </citation>
    <scope>NUCLEOTIDE SEQUENCE [LARGE SCALE GENOMIC DNA]</scope>
    <source>
        <strain evidence="2">DSM 23445</strain>
    </source>
</reference>
<accession>A0A1I7E0D3</accession>
<dbReference type="EMBL" id="FPBF01000009">
    <property type="protein sequence ID" value="SFU17390.1"/>
    <property type="molecule type" value="Genomic_DNA"/>
</dbReference>
<keyword evidence="2" id="KW-1185">Reference proteome</keyword>
<organism evidence="1 2">
    <name type="scientific">Algoriphagus locisalis</name>
    <dbReference type="NCBI Taxonomy" id="305507"/>
    <lineage>
        <taxon>Bacteria</taxon>
        <taxon>Pseudomonadati</taxon>
        <taxon>Bacteroidota</taxon>
        <taxon>Cytophagia</taxon>
        <taxon>Cytophagales</taxon>
        <taxon>Cyclobacteriaceae</taxon>
        <taxon>Algoriphagus</taxon>
    </lineage>
</organism>
<evidence type="ECO:0000313" key="2">
    <source>
        <dbReference type="Proteomes" id="UP000199673"/>
    </source>
</evidence>
<evidence type="ECO:0000313" key="1">
    <source>
        <dbReference type="EMBL" id="SFU17390.1"/>
    </source>
</evidence>
<name>A0A1I7E0D3_9BACT</name>
<proteinExistence type="predicted"/>
<dbReference type="Proteomes" id="UP000199673">
    <property type="component" value="Unassembled WGS sequence"/>
</dbReference>
<gene>
    <name evidence="1" type="ORF">SAMN04489724_4633</name>
</gene>